<dbReference type="EMBL" id="PGXC01000009">
    <property type="protein sequence ID" value="PKK89941.1"/>
    <property type="molecule type" value="Genomic_DNA"/>
</dbReference>
<evidence type="ECO:0000313" key="1">
    <source>
        <dbReference type="EMBL" id="PKK89941.1"/>
    </source>
</evidence>
<dbReference type="Proteomes" id="UP000233256">
    <property type="component" value="Unassembled WGS sequence"/>
</dbReference>
<sequence length="128" mass="14640">MKHTPEYNIEDFIAASGCPNSVIVFKNAQTGARDVFKLTSSARILGFIHNRGLEDLKFKNSKIWEKNPKPEIEIFVDAYRFASNGILGYLAFFFSKHTKKWIIKSFKQNTESNTVLADAYQEAMKNLV</sequence>
<proteinExistence type="predicted"/>
<accession>A0A2N1PNL5</accession>
<gene>
    <name evidence="1" type="ORF">CVV64_11445</name>
</gene>
<protein>
    <submittedName>
        <fullName evidence="1">Uncharacterized protein</fullName>
    </submittedName>
</protein>
<reference evidence="1 2" key="1">
    <citation type="journal article" date="2017" name="ISME J.">
        <title>Potential for microbial H2 and metal transformations associated with novel bacteria and archaea in deep terrestrial subsurface sediments.</title>
        <authorList>
            <person name="Hernsdorf A.W."/>
            <person name="Amano Y."/>
            <person name="Miyakawa K."/>
            <person name="Ise K."/>
            <person name="Suzuki Y."/>
            <person name="Anantharaman K."/>
            <person name="Probst A."/>
            <person name="Burstein D."/>
            <person name="Thomas B.C."/>
            <person name="Banfield J.F."/>
        </authorList>
    </citation>
    <scope>NUCLEOTIDE SEQUENCE [LARGE SCALE GENOMIC DNA]</scope>
    <source>
        <strain evidence="1">HGW-Wallbacteria-1</strain>
    </source>
</reference>
<organism evidence="1 2">
    <name type="scientific">Candidatus Wallbacteria bacterium HGW-Wallbacteria-1</name>
    <dbReference type="NCBI Taxonomy" id="2013854"/>
    <lineage>
        <taxon>Bacteria</taxon>
        <taxon>Candidatus Walliibacteriota</taxon>
    </lineage>
</organism>
<name>A0A2N1PNL5_9BACT</name>
<comment type="caution">
    <text evidence="1">The sequence shown here is derived from an EMBL/GenBank/DDBJ whole genome shotgun (WGS) entry which is preliminary data.</text>
</comment>
<evidence type="ECO:0000313" key="2">
    <source>
        <dbReference type="Proteomes" id="UP000233256"/>
    </source>
</evidence>
<dbReference type="AlphaFoldDB" id="A0A2N1PNL5"/>